<keyword evidence="2" id="KW-0378">Hydrolase</keyword>
<keyword evidence="2" id="KW-0963">Cytoplasm</keyword>
<dbReference type="GO" id="GO:0051500">
    <property type="term" value="F:D-tyrosyl-tRNA(Tyr) deacylase activity"/>
    <property type="evidence" value="ECO:0007669"/>
    <property type="project" value="TreeGrafter"/>
</dbReference>
<comment type="subunit">
    <text evidence="2">Homodimer.</text>
</comment>
<comment type="function">
    <text evidence="2">An aminoacyl-tRNA editing enzyme that deacylates mischarged D-aminoacyl-tRNAs. Also deacylates mischarged glycyl-tRNA(Ala), protecting cells against glycine mischarging by AlaRS. Acts via tRNA-based rather than protein-based catalysis; rejects L-amino acids rather than detecting D-amino acids in the active site. By recycling D-aminoacyl-tRNA to D-amino acids and free tRNA molecules, this enzyme counteracts the toxicity associated with the formation of D-aminoacyl-tRNA entities in vivo and helps enforce protein L-homochirality.</text>
</comment>
<evidence type="ECO:0000313" key="3">
    <source>
        <dbReference type="EMBL" id="KRN50786.1"/>
    </source>
</evidence>
<comment type="subcellular location">
    <subcellularLocation>
        <location evidence="2">Cytoplasm</location>
    </subcellularLocation>
</comment>
<dbReference type="Gene3D" id="3.50.80.10">
    <property type="entry name" value="D-tyrosyl-tRNA(Tyr) deacylase"/>
    <property type="match status" value="1"/>
</dbReference>
<comment type="similarity">
    <text evidence="1 2">Belongs to the DTD family.</text>
</comment>
<evidence type="ECO:0000256" key="1">
    <source>
        <dbReference type="ARBA" id="ARBA00009673"/>
    </source>
</evidence>
<dbReference type="GO" id="GO:0019478">
    <property type="term" value="P:D-amino acid catabolic process"/>
    <property type="evidence" value="ECO:0007669"/>
    <property type="project" value="UniProtKB-UniRule"/>
</dbReference>
<dbReference type="EC" id="3.1.1.96" evidence="2"/>
<dbReference type="GO" id="GO:0106026">
    <property type="term" value="F:Gly-tRNA(Ala) deacylase activity"/>
    <property type="evidence" value="ECO:0007669"/>
    <property type="project" value="UniProtKB-UniRule"/>
</dbReference>
<dbReference type="Pfam" id="PF02580">
    <property type="entry name" value="Tyr_Deacylase"/>
    <property type="match status" value="1"/>
</dbReference>
<dbReference type="PANTHER" id="PTHR10472:SF5">
    <property type="entry name" value="D-AMINOACYL-TRNA DEACYLASE 1"/>
    <property type="match status" value="1"/>
</dbReference>
<evidence type="ECO:0000313" key="4">
    <source>
        <dbReference type="Proteomes" id="UP000051841"/>
    </source>
</evidence>
<dbReference type="PANTHER" id="PTHR10472">
    <property type="entry name" value="D-TYROSYL-TRNA TYR DEACYLASE"/>
    <property type="match status" value="1"/>
</dbReference>
<comment type="caution">
    <text evidence="3">The sequence shown here is derived from an EMBL/GenBank/DDBJ whole genome shotgun (WGS) entry which is preliminary data.</text>
</comment>
<proteinExistence type="inferred from homology"/>
<dbReference type="EC" id="3.1.1.-" evidence="2"/>
<dbReference type="Proteomes" id="UP000051841">
    <property type="component" value="Unassembled WGS sequence"/>
</dbReference>
<sequence length="135" mass="14948">MDEQVTGEIKDGYMALVGISTEDQKDVLEKMADKVVNLRVFSDEEGKMNRSLLDVKGEILSISQFTLYADAKKGRRPSFTHAAKPDVSLPMYNQFNELLKAKGVHVETGIFGADMKISLLNDGPVTIILDSDQLL</sequence>
<feature type="short sequence motif" description="Gly-cisPro motif, important for rejection of L-amino acids" evidence="2">
    <location>
        <begin position="123"/>
        <end position="124"/>
    </location>
</feature>
<dbReference type="SUPFAM" id="SSF69500">
    <property type="entry name" value="DTD-like"/>
    <property type="match status" value="1"/>
</dbReference>
<reference evidence="3 4" key="1">
    <citation type="journal article" date="2015" name="Genome Announc.">
        <title>Expanding the biotechnology potential of lactobacilli through comparative genomics of 213 strains and associated genera.</title>
        <authorList>
            <person name="Sun Z."/>
            <person name="Harris H.M."/>
            <person name="McCann A."/>
            <person name="Guo C."/>
            <person name="Argimon S."/>
            <person name="Zhang W."/>
            <person name="Yang X."/>
            <person name="Jeffery I.B."/>
            <person name="Cooney J.C."/>
            <person name="Kagawa T.F."/>
            <person name="Liu W."/>
            <person name="Song Y."/>
            <person name="Salvetti E."/>
            <person name="Wrobel A."/>
            <person name="Rasinkangas P."/>
            <person name="Parkhill J."/>
            <person name="Rea M.C."/>
            <person name="O'Sullivan O."/>
            <person name="Ritari J."/>
            <person name="Douillard F.P."/>
            <person name="Paul Ross R."/>
            <person name="Yang R."/>
            <person name="Briner A.E."/>
            <person name="Felis G.E."/>
            <person name="de Vos W.M."/>
            <person name="Barrangou R."/>
            <person name="Klaenhammer T.R."/>
            <person name="Caufield P.W."/>
            <person name="Cui Y."/>
            <person name="Zhang H."/>
            <person name="O'Toole P.W."/>
        </authorList>
    </citation>
    <scope>NUCLEOTIDE SEQUENCE [LARGE SCALE GENOMIC DNA]</scope>
    <source>
        <strain evidence="3 4">DSM 20405</strain>
    </source>
</reference>
<dbReference type="NCBIfam" id="TIGR00256">
    <property type="entry name" value="D-aminoacyl-tRNA deacylase"/>
    <property type="match status" value="1"/>
</dbReference>
<dbReference type="InterPro" id="IPR003732">
    <property type="entry name" value="Daa-tRNA_deacyls_DTD"/>
</dbReference>
<protein>
    <recommendedName>
        <fullName evidence="2">D-aminoacyl-tRNA deacylase</fullName>
        <shortName evidence="2">DTD</shortName>
        <ecNumber evidence="2">3.1.1.96</ecNumber>
    </recommendedName>
    <alternativeName>
        <fullName evidence="2">Gly-tRNA(Ala) deacylase</fullName>
        <ecNumber evidence="2">3.1.1.-</ecNumber>
    </alternativeName>
</protein>
<keyword evidence="2" id="KW-0694">RNA-binding</keyword>
<keyword evidence="2" id="KW-0820">tRNA-binding</keyword>
<gene>
    <name evidence="2" type="primary">dtd</name>
    <name evidence="3" type="ORF">IV49_GL001602</name>
</gene>
<name>A0A0R2HCU0_9FIRM</name>
<dbReference type="HAMAP" id="MF_00518">
    <property type="entry name" value="Deacylase_Dtd"/>
    <property type="match status" value="1"/>
</dbReference>
<evidence type="ECO:0000256" key="2">
    <source>
        <dbReference type="HAMAP-Rule" id="MF_00518"/>
    </source>
</evidence>
<dbReference type="InterPro" id="IPR023509">
    <property type="entry name" value="DTD-like_sf"/>
</dbReference>
<dbReference type="GO" id="GO:0043908">
    <property type="term" value="F:Ser(Gly)-tRNA(Ala) hydrolase activity"/>
    <property type="evidence" value="ECO:0007669"/>
    <property type="project" value="UniProtKB-UniRule"/>
</dbReference>
<dbReference type="FunFam" id="3.50.80.10:FF:000001">
    <property type="entry name" value="D-aminoacyl-tRNA deacylase"/>
    <property type="match status" value="1"/>
</dbReference>
<dbReference type="EMBL" id="JQBL01000005">
    <property type="protein sequence ID" value="KRN50786.1"/>
    <property type="molecule type" value="Genomic_DNA"/>
</dbReference>
<dbReference type="PATRIC" id="fig|1410657.5.peg.1654"/>
<keyword evidence="4" id="KW-1185">Reference proteome</keyword>
<comment type="domain">
    <text evidence="2">A Gly-cisPro motif from one monomer fits into the active site of the other monomer to allow specific chiral rejection of L-amino acids.</text>
</comment>
<accession>A0A0R2HCU0</accession>
<dbReference type="GO" id="GO:0000049">
    <property type="term" value="F:tRNA binding"/>
    <property type="evidence" value="ECO:0007669"/>
    <property type="project" value="UniProtKB-UniRule"/>
</dbReference>
<organism evidence="3 4">
    <name type="scientific">Kandleria vitulina DSM 20405</name>
    <dbReference type="NCBI Taxonomy" id="1410657"/>
    <lineage>
        <taxon>Bacteria</taxon>
        <taxon>Bacillati</taxon>
        <taxon>Bacillota</taxon>
        <taxon>Erysipelotrichia</taxon>
        <taxon>Erysipelotrichales</taxon>
        <taxon>Coprobacillaceae</taxon>
        <taxon>Kandleria</taxon>
    </lineage>
</organism>
<dbReference type="AlphaFoldDB" id="A0A0R2HCU0"/>
<comment type="catalytic activity">
    <reaction evidence="2">
        <text>glycyl-tRNA(Ala) + H2O = tRNA(Ala) + glycine + H(+)</text>
        <dbReference type="Rhea" id="RHEA:53744"/>
        <dbReference type="Rhea" id="RHEA-COMP:9657"/>
        <dbReference type="Rhea" id="RHEA-COMP:13640"/>
        <dbReference type="ChEBI" id="CHEBI:15377"/>
        <dbReference type="ChEBI" id="CHEBI:15378"/>
        <dbReference type="ChEBI" id="CHEBI:57305"/>
        <dbReference type="ChEBI" id="CHEBI:78442"/>
        <dbReference type="ChEBI" id="CHEBI:78522"/>
    </reaction>
</comment>
<comment type="catalytic activity">
    <reaction evidence="2">
        <text>a D-aminoacyl-tRNA + H2O = a tRNA + a D-alpha-amino acid + H(+)</text>
        <dbReference type="Rhea" id="RHEA:13953"/>
        <dbReference type="Rhea" id="RHEA-COMP:10123"/>
        <dbReference type="Rhea" id="RHEA-COMP:10124"/>
        <dbReference type="ChEBI" id="CHEBI:15377"/>
        <dbReference type="ChEBI" id="CHEBI:15378"/>
        <dbReference type="ChEBI" id="CHEBI:59871"/>
        <dbReference type="ChEBI" id="CHEBI:78442"/>
        <dbReference type="ChEBI" id="CHEBI:79333"/>
        <dbReference type="EC" id="3.1.1.96"/>
    </reaction>
</comment>
<dbReference type="GO" id="GO:0005737">
    <property type="term" value="C:cytoplasm"/>
    <property type="evidence" value="ECO:0007669"/>
    <property type="project" value="UniProtKB-SubCell"/>
</dbReference>